<dbReference type="InterPro" id="IPR016024">
    <property type="entry name" value="ARM-type_fold"/>
</dbReference>
<reference evidence="9" key="1">
    <citation type="submission" date="2016-03" db="UniProtKB">
        <authorList>
            <consortium name="WormBaseParasite"/>
        </authorList>
    </citation>
    <scope>IDENTIFICATION</scope>
</reference>
<reference evidence="7 8" key="2">
    <citation type="submission" date="2018-11" db="EMBL/GenBank/DDBJ databases">
        <authorList>
            <consortium name="Pathogen Informatics"/>
        </authorList>
    </citation>
    <scope>NUCLEOTIDE SEQUENCE [LARGE SCALE GENOMIC DNA]</scope>
</reference>
<evidence type="ECO:0000256" key="1">
    <source>
        <dbReference type="ARBA" id="ARBA00004496"/>
    </source>
</evidence>
<keyword evidence="4" id="KW-0647">Proteasome</keyword>
<dbReference type="WBParaSite" id="BPAG_0000016201-mRNA-1">
    <property type="protein sequence ID" value="BPAG_0000016201-mRNA-1"/>
    <property type="gene ID" value="BPAG_0000016201"/>
</dbReference>
<evidence type="ECO:0000259" key="6">
    <source>
        <dbReference type="Pfam" id="PF24492"/>
    </source>
</evidence>
<comment type="subcellular location">
    <subcellularLocation>
        <location evidence="1">Cytoplasm</location>
    </subcellularLocation>
</comment>
<dbReference type="PANTHER" id="PTHR23346:SF19">
    <property type="entry name" value="PROTEASOME ADAPTER AND SCAFFOLD PROTEIN ECM29"/>
    <property type="match status" value="1"/>
</dbReference>
<dbReference type="EMBL" id="UZAD01000006">
    <property type="protein sequence ID" value="VDN81349.1"/>
    <property type="molecule type" value="Genomic_DNA"/>
</dbReference>
<organism evidence="9">
    <name type="scientific">Brugia pahangi</name>
    <name type="common">Filarial nematode worm</name>
    <dbReference type="NCBI Taxonomy" id="6280"/>
    <lineage>
        <taxon>Eukaryota</taxon>
        <taxon>Metazoa</taxon>
        <taxon>Ecdysozoa</taxon>
        <taxon>Nematoda</taxon>
        <taxon>Chromadorea</taxon>
        <taxon>Rhabditida</taxon>
        <taxon>Spirurina</taxon>
        <taxon>Spiruromorpha</taxon>
        <taxon>Filarioidea</taxon>
        <taxon>Onchocercidae</taxon>
        <taxon>Brugia</taxon>
    </lineage>
</organism>
<sequence>MVITGTNSEMCFQLERLFLQLALINDDSKLETFTHKHLLDIIECTSTGDVEVRNKGMEVLTHLNRRIKSNLMIMLPLKDILHYVLSSTQGNFLGTVWIVISFAVLKPKCNFAIVYLKIALDRVDTKEHIALLPNLLDGLLKYINERKIFDQLIVLTARAWIYIADLNQQIWPSLEPLKNKIIRSEILKFFSDILYFPNSSNENRNVAIMLDNFCDHACMSKNGFLRIAKNVLNDPKVSITALKLSVIKVLSSMVFVEAEILPLLVGAIALGPGEVELAGDVAIKKIDLEKVLTNKDTVNSLFNLYLGLSHQKLEESDKVLPATILIKLKLMPLLMKSPVAVQTFPHNIRVAFDGLFRKDDFVQNKPIKLQQISIDFLLLIVKNFPTNALPTFGPIIFSSIRKLIKQNEFSGIVAIAYQCFGIIGCKVPQLVVNDMALLQETFDAIPLAPVEVSSAIADCLLNWLPVFCAVNDVVLNGILEALISSYIVHESPKCRLVALKFVETLVKTPSLEFRWMLCRTCEDPRDEMRREAVRLLDLSVADPTTTPDFKDLVEFFHRKLNLQGAVGGVGFATAEAKKKKGTFADEVFHISALYLYANLQVACLLQPVSLIEADIFPRTSHYPVISRYLVSISEDHVEILHLFLEIVLKANEAQPANVLIEIACLILHSGSGNLGHNYHAVVASLERHLNSISRITVCAKLSELYSLILTDMERKKCLERCMEHFDNRDELQVQVPWLCAYLATQSQADLTTGEFNRIKDYLVNVIEIFSTQQHSEAACGSLAELLRRAVFSFRETEKAIIFKIILIFVLQTNLLSSISDNQFYSLCKLLGKIATSRKDTLTSKMKESAVQCLGFLSLHNLPTILYEKILAQLFACGEIATQPELQFTVGSALFDAAFGESSPSRRNIFTETEEFFLEKNLSVDGRDSIEKKVANLLEILNIKLHHVNRHLRQAALVWLFTLVKRCSAMKLDCIMNSLCSIQYAFINGLTETSEFSQEVASEGLGIIFELGSENQKKVMVEELVNTLSAGRKQINPVAPDTLLFSKGELGSSPMGENLTTYKELCNLATDLNQPDLIYKFMQLANHNILWNSKKISSFNLFSIIMQQEKGAMEPYLAQLVPKLYRYRYDPDLKVQGAMRSIWQATTVSKKNVIEEYADAIFKELKLTLTDPQWRTRESSCLALADFLSAHCTNEVVEHFGELFEILYRVQDDIKESVRVAAGRTLSSLIKITLRKCSSFNGAKATQLLGMVLPVIVEKGVRSSVKANKILSLKLIMDIAKEAGLALQQHVNTIVPCLLDSLSEEESTFLNYLAARSSLDELEVLDSARTSMAHGSPMMAALRCVVPYVDKDVFNPELSDKLVEQLRCSVGVTTRTGCCQFIIDLCLQRQELLLSCRSSCDKMIRVLLTGLNDRNPVIKKQFASCLSYLLPFCSRKEVNRILDYIKQKMQNEQDEEKVTVLHLLRFLSRNTEVLSELLTVIVPFIFLYKCQEVAKNDEAGRKRIEMWDELWSELVPDTSSAIRLYHKEMVEVALFTLNTSPVFAMKAQAAKVLASVAESGILNDDVDCIEMLYDNLTNALRGRIWDGKEKLVEAIRALLFSAGKNLASKWDETTVEMKFLPLWGQCKKKSEKYAGEAILCAAMFCEMTGCRKIAQQMMSYICDVINYSHSKQNCSIISEGESESLKNYDYLMKIVPAIAHLLLSFHGAELFRCMEQVVALLKSDTFWKVKQAFIIELPHFIERCSSHIDFTALFVVVGSLLVENDVSQRHTFAQQCCVVLEYIIKRAQNKKCILLLYKHKDTVETLKKITVVKSSAVVKSLDKLLKYE</sequence>
<dbReference type="GO" id="GO:0036503">
    <property type="term" value="P:ERAD pathway"/>
    <property type="evidence" value="ECO:0007669"/>
    <property type="project" value="TreeGrafter"/>
</dbReference>
<dbReference type="Pfam" id="PF24492">
    <property type="entry name" value="HEAT_ECM29"/>
    <property type="match status" value="1"/>
</dbReference>
<evidence type="ECO:0000259" key="5">
    <source>
        <dbReference type="Pfam" id="PF13001"/>
    </source>
</evidence>
<feature type="domain" description="Proteasome component Ecm29 N-terminal" evidence="5">
    <location>
        <begin position="14"/>
        <end position="516"/>
    </location>
</feature>
<dbReference type="Gene3D" id="1.25.10.10">
    <property type="entry name" value="Leucine-rich Repeat Variant"/>
    <property type="match status" value="2"/>
</dbReference>
<feature type="domain" description="Proteasome adapter and scaffold protein ECM29 HEAT-repeat" evidence="6">
    <location>
        <begin position="1286"/>
        <end position="1447"/>
    </location>
</feature>
<keyword evidence="2" id="KW-0963">Cytoplasm</keyword>
<dbReference type="PANTHER" id="PTHR23346">
    <property type="entry name" value="TRANSLATIONAL ACTIVATOR GCN1-RELATED"/>
    <property type="match status" value="1"/>
</dbReference>
<dbReference type="GO" id="GO:0043248">
    <property type="term" value="P:proteasome assembly"/>
    <property type="evidence" value="ECO:0007669"/>
    <property type="project" value="InterPro"/>
</dbReference>
<dbReference type="STRING" id="6280.A0A0N4SWY3"/>
<keyword evidence="3" id="KW-0677">Repeat</keyword>
<evidence type="ECO:0000256" key="4">
    <source>
        <dbReference type="ARBA" id="ARBA00022942"/>
    </source>
</evidence>
<proteinExistence type="predicted"/>
<dbReference type="GO" id="GO:0005634">
    <property type="term" value="C:nucleus"/>
    <property type="evidence" value="ECO:0007669"/>
    <property type="project" value="TreeGrafter"/>
</dbReference>
<evidence type="ECO:0000313" key="7">
    <source>
        <dbReference type="EMBL" id="VDN81349.1"/>
    </source>
</evidence>
<dbReference type="GO" id="GO:0005737">
    <property type="term" value="C:cytoplasm"/>
    <property type="evidence" value="ECO:0007669"/>
    <property type="project" value="UniProtKB-SubCell"/>
</dbReference>
<dbReference type="Pfam" id="PF12755">
    <property type="entry name" value="Vac14_Fab1_bd"/>
    <property type="match status" value="1"/>
</dbReference>
<evidence type="ECO:0000313" key="9">
    <source>
        <dbReference type="WBParaSite" id="BPAG_0000016201-mRNA-1"/>
    </source>
</evidence>
<dbReference type="InterPro" id="IPR024372">
    <property type="entry name" value="Ecm29_N"/>
</dbReference>
<evidence type="ECO:0000256" key="3">
    <source>
        <dbReference type="ARBA" id="ARBA00022737"/>
    </source>
</evidence>
<dbReference type="Proteomes" id="UP000278627">
    <property type="component" value="Unassembled WGS sequence"/>
</dbReference>
<dbReference type="InterPro" id="IPR011989">
    <property type="entry name" value="ARM-like"/>
</dbReference>
<evidence type="ECO:0000256" key="2">
    <source>
        <dbReference type="ARBA" id="ARBA00022490"/>
    </source>
</evidence>
<evidence type="ECO:0000313" key="8">
    <source>
        <dbReference type="Proteomes" id="UP000278627"/>
    </source>
</evidence>
<dbReference type="GO" id="GO:0000502">
    <property type="term" value="C:proteasome complex"/>
    <property type="evidence" value="ECO:0007669"/>
    <property type="project" value="UniProtKB-KW"/>
</dbReference>
<protein>
    <submittedName>
        <fullName evidence="9">Vac14_Fab1_bd domain-containing protein</fullName>
    </submittedName>
</protein>
<name>A0A0N4SWY3_BRUPA</name>
<keyword evidence="8" id="KW-1185">Reference proteome</keyword>
<dbReference type="GO" id="GO:0060090">
    <property type="term" value="F:molecular adaptor activity"/>
    <property type="evidence" value="ECO:0007669"/>
    <property type="project" value="InterPro"/>
</dbReference>
<dbReference type="InterPro" id="IPR055443">
    <property type="entry name" value="HEAT_ECM29"/>
</dbReference>
<gene>
    <name evidence="7" type="ORF">BPAG_LOCUS163</name>
</gene>
<accession>A0A0N4SWY3</accession>
<dbReference type="SUPFAM" id="SSF48371">
    <property type="entry name" value="ARM repeat"/>
    <property type="match status" value="3"/>
</dbReference>
<dbReference type="Pfam" id="PF13001">
    <property type="entry name" value="ECM29_N"/>
    <property type="match status" value="1"/>
</dbReference>